<dbReference type="SMART" id="SM00014">
    <property type="entry name" value="acidPPc"/>
    <property type="match status" value="1"/>
</dbReference>
<feature type="transmembrane region" description="Helical" evidence="19">
    <location>
        <begin position="95"/>
        <end position="114"/>
    </location>
</feature>
<dbReference type="InterPro" id="IPR036938">
    <property type="entry name" value="PAP2/HPO_sf"/>
</dbReference>
<feature type="domain" description="Phosphatidic acid phosphatase type 2/haloperoxidase" evidence="20">
    <location>
        <begin position="108"/>
        <end position="232"/>
    </location>
</feature>
<dbReference type="GO" id="GO:0005524">
    <property type="term" value="F:ATP binding"/>
    <property type="evidence" value="ECO:0007669"/>
    <property type="project" value="UniProtKB-KW"/>
</dbReference>
<evidence type="ECO:0000313" key="22">
    <source>
        <dbReference type="Proteomes" id="UP000182278"/>
    </source>
</evidence>
<evidence type="ECO:0000256" key="17">
    <source>
        <dbReference type="PIRSR" id="PIRSR600829-3"/>
    </source>
</evidence>
<evidence type="ECO:0000256" key="11">
    <source>
        <dbReference type="ARBA" id="ARBA00023098"/>
    </source>
</evidence>
<evidence type="ECO:0000256" key="1">
    <source>
        <dbReference type="ARBA" id="ARBA00004651"/>
    </source>
</evidence>
<keyword evidence="3" id="KW-1003">Cell membrane</keyword>
<feature type="transmembrane region" description="Helical" evidence="19">
    <location>
        <begin position="28"/>
        <end position="45"/>
    </location>
</feature>
<keyword evidence="10 19" id="KW-1133">Transmembrane helix</keyword>
<feature type="active site" description="Proton acceptor" evidence="15">
    <location>
        <position position="66"/>
    </location>
</feature>
<keyword evidence="9 17" id="KW-0067">ATP-binding</keyword>
<evidence type="ECO:0000256" key="12">
    <source>
        <dbReference type="ARBA" id="ARBA00023136"/>
    </source>
</evidence>
<evidence type="ECO:0000256" key="14">
    <source>
        <dbReference type="ARBA" id="ARBA00023264"/>
    </source>
</evidence>
<dbReference type="STRING" id="1817893.AUJ66_07685"/>
<accession>A0A1J4S9K9</accession>
<evidence type="ECO:0000256" key="3">
    <source>
        <dbReference type="ARBA" id="ARBA00022475"/>
    </source>
</evidence>
<dbReference type="SUPFAM" id="SSF48317">
    <property type="entry name" value="Acid phosphatase/Vanadium-dependent haloperoxidase"/>
    <property type="match status" value="1"/>
</dbReference>
<keyword evidence="11" id="KW-0443">Lipid metabolism</keyword>
<evidence type="ECO:0000256" key="6">
    <source>
        <dbReference type="ARBA" id="ARBA00022692"/>
    </source>
</evidence>
<dbReference type="Proteomes" id="UP000182278">
    <property type="component" value="Unassembled WGS sequence"/>
</dbReference>
<proteinExistence type="inferred from homology"/>
<keyword evidence="13" id="KW-0594">Phospholipid biosynthesis</keyword>
<evidence type="ECO:0000256" key="18">
    <source>
        <dbReference type="PIRSR" id="PIRSR600829-4"/>
    </source>
</evidence>
<sequence>MNGKRTMRDSFDAAIRGLVEVLQTQRNMKFHFLAAIAILIISLFLNLTKIELIVLAFAIVLVLITEIINTIVEFITDLFSPEFSDIAGMVKDISAGAVLLSAINAAVTGYLLFFTRLIPKFPTIVFKVQQAPPHLTFIAIVLVVFLVLIAKARAYHSGKLSFLRGGMPSGHSAVAFACLAVVVFMSGDLLISTLTFFLSFLVSLSRIREKVHNVKEVVVGAVLGFLVTISIFQLFS</sequence>
<dbReference type="Gene3D" id="1.10.287.3610">
    <property type="match status" value="1"/>
</dbReference>
<dbReference type="GO" id="GO:0016301">
    <property type="term" value="F:kinase activity"/>
    <property type="evidence" value="ECO:0007669"/>
    <property type="project" value="UniProtKB-KW"/>
</dbReference>
<dbReference type="GO" id="GO:0008654">
    <property type="term" value="P:phospholipid biosynthetic process"/>
    <property type="evidence" value="ECO:0007669"/>
    <property type="project" value="UniProtKB-KW"/>
</dbReference>
<dbReference type="InterPro" id="IPR036945">
    <property type="entry name" value="DAGK_sf"/>
</dbReference>
<keyword evidence="5" id="KW-0808">Transferase</keyword>
<feature type="binding site" evidence="17">
    <location>
        <position position="73"/>
    </location>
    <ligand>
        <name>ATP</name>
        <dbReference type="ChEBI" id="CHEBI:30616"/>
    </ligand>
</feature>
<dbReference type="InterPro" id="IPR000326">
    <property type="entry name" value="PAP2/HPO"/>
</dbReference>
<keyword evidence="4" id="KW-0444">Lipid biosynthesis</keyword>
<feature type="binding site" evidence="18">
    <location>
        <position position="73"/>
    </location>
    <ligand>
        <name>a divalent metal cation</name>
        <dbReference type="ChEBI" id="CHEBI:60240"/>
    </ligand>
</feature>
<evidence type="ECO:0000313" key="21">
    <source>
        <dbReference type="EMBL" id="OIN95992.1"/>
    </source>
</evidence>
<dbReference type="GO" id="GO:0005886">
    <property type="term" value="C:plasma membrane"/>
    <property type="evidence" value="ECO:0007669"/>
    <property type="project" value="UniProtKB-SubCell"/>
</dbReference>
<feature type="transmembrane region" description="Helical" evidence="19">
    <location>
        <begin position="135"/>
        <end position="154"/>
    </location>
</feature>
<dbReference type="AlphaFoldDB" id="A0A1J4S9K9"/>
<evidence type="ECO:0000256" key="8">
    <source>
        <dbReference type="ARBA" id="ARBA00022777"/>
    </source>
</evidence>
<keyword evidence="18" id="KW-0479">Metal-binding</keyword>
<dbReference type="EMBL" id="MNUO01000117">
    <property type="protein sequence ID" value="OIN95992.1"/>
    <property type="molecule type" value="Genomic_DNA"/>
</dbReference>
<comment type="cofactor">
    <cofactor evidence="18">
        <name>Mg(2+)</name>
        <dbReference type="ChEBI" id="CHEBI:18420"/>
    </cofactor>
    <text evidence="18">Mn(2+), Zn(2+), Cd(2+) and Co(2+) support activity to lesser extents.</text>
</comment>
<keyword evidence="8" id="KW-0418">Kinase</keyword>
<feature type="transmembrane region" description="Helical" evidence="19">
    <location>
        <begin position="52"/>
        <end position="75"/>
    </location>
</feature>
<dbReference type="GO" id="GO:0046872">
    <property type="term" value="F:metal ion binding"/>
    <property type="evidence" value="ECO:0007669"/>
    <property type="project" value="UniProtKB-KW"/>
</dbReference>
<evidence type="ECO:0000256" key="16">
    <source>
        <dbReference type="PIRSR" id="PIRSR600829-2"/>
    </source>
</evidence>
<comment type="similarity">
    <text evidence="2">Belongs to the bacterial diacylglycerol kinase family.</text>
</comment>
<keyword evidence="14" id="KW-1208">Phospholipid metabolism</keyword>
<keyword evidence="6 19" id="KW-0812">Transmembrane</keyword>
<feature type="binding site" evidence="16">
    <location>
        <position position="66"/>
    </location>
    <ligand>
        <name>substrate</name>
    </ligand>
</feature>
<evidence type="ECO:0000256" key="7">
    <source>
        <dbReference type="ARBA" id="ARBA00022741"/>
    </source>
</evidence>
<gene>
    <name evidence="21" type="ORF">AUJ66_07685</name>
</gene>
<dbReference type="Pfam" id="PF01219">
    <property type="entry name" value="DAGK_prokar"/>
    <property type="match status" value="1"/>
</dbReference>
<organism evidence="21 22">
    <name type="scientific">Candidatus Desantisbacteria bacterium CG1_02_38_46</name>
    <dbReference type="NCBI Taxonomy" id="1817893"/>
    <lineage>
        <taxon>Bacteria</taxon>
        <taxon>Candidatus Desantisiibacteriota</taxon>
    </lineage>
</organism>
<evidence type="ECO:0000256" key="13">
    <source>
        <dbReference type="ARBA" id="ARBA00023209"/>
    </source>
</evidence>
<evidence type="ECO:0000256" key="2">
    <source>
        <dbReference type="ARBA" id="ARBA00005967"/>
    </source>
</evidence>
<evidence type="ECO:0000256" key="10">
    <source>
        <dbReference type="ARBA" id="ARBA00022989"/>
    </source>
</evidence>
<dbReference type="InterPro" id="IPR000829">
    <property type="entry name" value="DAGK"/>
</dbReference>
<name>A0A1J4S9K9_9BACT</name>
<protein>
    <recommendedName>
        <fullName evidence="20">Phosphatidic acid phosphatase type 2/haloperoxidase domain-containing protein</fullName>
    </recommendedName>
</protein>
<comment type="caution">
    <text evidence="21">The sequence shown here is derived from an EMBL/GenBank/DDBJ whole genome shotgun (WGS) entry which is preliminary data.</text>
</comment>
<evidence type="ECO:0000256" key="19">
    <source>
        <dbReference type="SAM" id="Phobius"/>
    </source>
</evidence>
<keyword evidence="18" id="KW-0460">Magnesium</keyword>
<dbReference type="PANTHER" id="PTHR34299">
    <property type="entry name" value="DIACYLGLYCEROL KINASE"/>
    <property type="match status" value="1"/>
</dbReference>
<evidence type="ECO:0000256" key="5">
    <source>
        <dbReference type="ARBA" id="ARBA00022679"/>
    </source>
</evidence>
<comment type="subcellular location">
    <subcellularLocation>
        <location evidence="1">Cell membrane</location>
        <topology evidence="1">Multi-pass membrane protein</topology>
    </subcellularLocation>
</comment>
<keyword evidence="7 17" id="KW-0547">Nucleotide-binding</keyword>
<evidence type="ECO:0000256" key="9">
    <source>
        <dbReference type="ARBA" id="ARBA00022840"/>
    </source>
</evidence>
<dbReference type="PANTHER" id="PTHR34299:SF1">
    <property type="entry name" value="DIACYLGLYCEROL KINASE"/>
    <property type="match status" value="1"/>
</dbReference>
<dbReference type="Pfam" id="PF01569">
    <property type="entry name" value="PAP2"/>
    <property type="match status" value="1"/>
</dbReference>
<reference evidence="21 22" key="1">
    <citation type="journal article" date="2016" name="Environ. Microbiol.">
        <title>Genomic resolution of a cold subsurface aquifer community provides metabolic insights for novel microbes adapted to high CO concentrations.</title>
        <authorList>
            <person name="Probst A.J."/>
            <person name="Castelle C.J."/>
            <person name="Singh A."/>
            <person name="Brown C.T."/>
            <person name="Anantharaman K."/>
            <person name="Sharon I."/>
            <person name="Hug L.A."/>
            <person name="Burstein D."/>
            <person name="Emerson J.B."/>
            <person name="Thomas B.C."/>
            <person name="Banfield J.F."/>
        </authorList>
    </citation>
    <scope>NUCLEOTIDE SEQUENCE [LARGE SCALE GENOMIC DNA]</scope>
    <source>
        <strain evidence="21">CG1_02_38_46</strain>
    </source>
</reference>
<evidence type="ECO:0000259" key="20">
    <source>
        <dbReference type="SMART" id="SM00014"/>
    </source>
</evidence>
<keyword evidence="12 19" id="KW-0472">Membrane</keyword>
<evidence type="ECO:0000256" key="15">
    <source>
        <dbReference type="PIRSR" id="PIRSR600829-1"/>
    </source>
</evidence>
<evidence type="ECO:0000256" key="4">
    <source>
        <dbReference type="ARBA" id="ARBA00022516"/>
    </source>
</evidence>
<feature type="transmembrane region" description="Helical" evidence="19">
    <location>
        <begin position="217"/>
        <end position="235"/>
    </location>
</feature>
<dbReference type="Gene3D" id="1.20.144.10">
    <property type="entry name" value="Phosphatidic acid phosphatase type 2/haloperoxidase"/>
    <property type="match status" value="1"/>
</dbReference>
<feature type="transmembrane region" description="Helical" evidence="19">
    <location>
        <begin position="174"/>
        <end position="205"/>
    </location>
</feature>
<feature type="binding site" evidence="17">
    <location>
        <begin position="91"/>
        <end position="92"/>
    </location>
    <ligand>
        <name>ATP</name>
        <dbReference type="ChEBI" id="CHEBI:30616"/>
    </ligand>
</feature>